<proteinExistence type="predicted"/>
<sequence>MPLYKKIQVNNSTTVFVWKIEEDFNWLFRHVELRDVSLARLEKMKSESHQRGFLSVRHLLHEAGYTDFDLFYDENGKPNLKDGCHISITHSHNFSAIIVSKENVGIDLELQRDKIVRIADKFIDYEFEYLDKEAAEYIRKLTVIWAIKEAKYKMCNSKSLSFKDNMKVIAFQLNDSKGTAFIKQNDFEKSFMFSFEEFENFTLVYALEN</sequence>
<dbReference type="InterPro" id="IPR037143">
    <property type="entry name" value="4-PPantetheinyl_Trfase_dom_sf"/>
</dbReference>
<reference evidence="4" key="1">
    <citation type="journal article" date="2019" name="Int. J. Syst. Evol. Microbiol.">
        <title>The Global Catalogue of Microorganisms (GCM) 10K type strain sequencing project: providing services to taxonomists for standard genome sequencing and annotation.</title>
        <authorList>
            <consortium name="The Broad Institute Genomics Platform"/>
            <consortium name="The Broad Institute Genome Sequencing Center for Infectious Disease"/>
            <person name="Wu L."/>
            <person name="Ma J."/>
        </authorList>
    </citation>
    <scope>NUCLEOTIDE SEQUENCE [LARGE SCALE GENOMIC DNA]</scope>
    <source>
        <strain evidence="4">KCTC 22671</strain>
    </source>
</reference>
<dbReference type="RefSeq" id="WP_379812164.1">
    <property type="nucleotide sequence ID" value="NZ_JBHUPC010000013.1"/>
</dbReference>
<dbReference type="Pfam" id="PF01648">
    <property type="entry name" value="ACPS"/>
    <property type="match status" value="1"/>
</dbReference>
<keyword evidence="4" id="KW-1185">Reference proteome</keyword>
<evidence type="ECO:0000313" key="4">
    <source>
        <dbReference type="Proteomes" id="UP001597534"/>
    </source>
</evidence>
<evidence type="ECO:0000313" key="3">
    <source>
        <dbReference type="EMBL" id="MFD2892494.1"/>
    </source>
</evidence>
<name>A0ABW5YPY4_9FLAO</name>
<evidence type="ECO:0000256" key="1">
    <source>
        <dbReference type="ARBA" id="ARBA00022679"/>
    </source>
</evidence>
<gene>
    <name evidence="3" type="ORF">ACFS5J_10775</name>
</gene>
<evidence type="ECO:0000259" key="2">
    <source>
        <dbReference type="Pfam" id="PF01648"/>
    </source>
</evidence>
<dbReference type="InterPro" id="IPR008278">
    <property type="entry name" value="4-PPantetheinyl_Trfase_dom"/>
</dbReference>
<dbReference type="GO" id="GO:0016740">
    <property type="term" value="F:transferase activity"/>
    <property type="evidence" value="ECO:0007669"/>
    <property type="project" value="UniProtKB-KW"/>
</dbReference>
<feature type="domain" description="4'-phosphopantetheinyl transferase" evidence="2">
    <location>
        <begin position="104"/>
        <end position="197"/>
    </location>
</feature>
<comment type="caution">
    <text evidence="3">The sequence shown here is derived from an EMBL/GenBank/DDBJ whole genome shotgun (WGS) entry which is preliminary data.</text>
</comment>
<organism evidence="3 4">
    <name type="scientific">Flavobacterium chuncheonense</name>
    <dbReference type="NCBI Taxonomy" id="2026653"/>
    <lineage>
        <taxon>Bacteria</taxon>
        <taxon>Pseudomonadati</taxon>
        <taxon>Bacteroidota</taxon>
        <taxon>Flavobacteriia</taxon>
        <taxon>Flavobacteriales</taxon>
        <taxon>Flavobacteriaceae</taxon>
        <taxon>Flavobacterium</taxon>
    </lineage>
</organism>
<keyword evidence="1 3" id="KW-0808">Transferase</keyword>
<protein>
    <submittedName>
        <fullName evidence="3">4'-phosphopantetheinyl transferase family protein</fullName>
    </submittedName>
</protein>
<accession>A0ABW5YPY4</accession>
<dbReference type="SUPFAM" id="SSF56214">
    <property type="entry name" value="4'-phosphopantetheinyl transferase"/>
    <property type="match status" value="2"/>
</dbReference>
<dbReference type="EMBL" id="JBHUPC010000013">
    <property type="protein sequence ID" value="MFD2892494.1"/>
    <property type="molecule type" value="Genomic_DNA"/>
</dbReference>
<dbReference type="Proteomes" id="UP001597534">
    <property type="component" value="Unassembled WGS sequence"/>
</dbReference>
<dbReference type="Gene3D" id="3.90.470.20">
    <property type="entry name" value="4'-phosphopantetheinyl transferase domain"/>
    <property type="match status" value="2"/>
</dbReference>